<dbReference type="InterPro" id="IPR036388">
    <property type="entry name" value="WH-like_DNA-bd_sf"/>
</dbReference>
<dbReference type="PANTHER" id="PTHR33202">
    <property type="entry name" value="ZINC UPTAKE REGULATION PROTEIN"/>
    <property type="match status" value="1"/>
</dbReference>
<dbReference type="GO" id="GO:0000976">
    <property type="term" value="F:transcription cis-regulatory region binding"/>
    <property type="evidence" value="ECO:0007669"/>
    <property type="project" value="TreeGrafter"/>
</dbReference>
<keyword evidence="4" id="KW-0805">Transcription regulation</keyword>
<feature type="binding site" evidence="7">
    <location>
        <position position="113"/>
    </location>
    <ligand>
        <name>Zn(2+)</name>
        <dbReference type="ChEBI" id="CHEBI:29105"/>
    </ligand>
</feature>
<feature type="binding site" evidence="7">
    <location>
        <position position="151"/>
    </location>
    <ligand>
        <name>Zn(2+)</name>
        <dbReference type="ChEBI" id="CHEBI:29105"/>
    </ligand>
</feature>
<evidence type="ECO:0000313" key="9">
    <source>
        <dbReference type="Proteomes" id="UP000195273"/>
    </source>
</evidence>
<evidence type="ECO:0000256" key="5">
    <source>
        <dbReference type="ARBA" id="ARBA00023125"/>
    </source>
</evidence>
<name>A0A1Y0ED01_9RHOB</name>
<keyword evidence="5" id="KW-0238">DNA-binding</keyword>
<dbReference type="SUPFAM" id="SSF46785">
    <property type="entry name" value="Winged helix' DNA-binding domain"/>
    <property type="match status" value="1"/>
</dbReference>
<proteinExistence type="inferred from homology"/>
<evidence type="ECO:0000256" key="3">
    <source>
        <dbReference type="ARBA" id="ARBA00022833"/>
    </source>
</evidence>
<dbReference type="InterPro" id="IPR002481">
    <property type="entry name" value="FUR"/>
</dbReference>
<evidence type="ECO:0000256" key="2">
    <source>
        <dbReference type="ARBA" id="ARBA00022491"/>
    </source>
</evidence>
<reference evidence="8 9" key="1">
    <citation type="submission" date="2017-05" db="EMBL/GenBank/DDBJ databases">
        <title>Genome Sequence of Loktanella vestfoldensis Strain SMR4r Isolated from a Culture of the Diatom Skeletonema marinoi.</title>
        <authorList>
            <person name="Topel M."/>
            <person name="Pinder M.I.M."/>
            <person name="Johansson O.N."/>
            <person name="Kourtchenko O."/>
            <person name="Godhe A."/>
            <person name="Clarke A.K."/>
        </authorList>
    </citation>
    <scope>NUCLEOTIDE SEQUENCE [LARGE SCALE GENOMIC DNA]</scope>
    <source>
        <strain evidence="8 9">SMR4r</strain>
    </source>
</reference>
<evidence type="ECO:0000256" key="7">
    <source>
        <dbReference type="PIRSR" id="PIRSR602481-1"/>
    </source>
</evidence>
<evidence type="ECO:0000256" key="4">
    <source>
        <dbReference type="ARBA" id="ARBA00023015"/>
    </source>
</evidence>
<keyword evidence="7" id="KW-0479">Metal-binding</keyword>
<evidence type="ECO:0000313" key="8">
    <source>
        <dbReference type="EMBL" id="ARU01485.1"/>
    </source>
</evidence>
<dbReference type="InterPro" id="IPR043135">
    <property type="entry name" value="Fur_C"/>
</dbReference>
<dbReference type="RefSeq" id="WP_087208300.1">
    <property type="nucleotide sequence ID" value="NZ_CP021431.1"/>
</dbReference>
<dbReference type="OrthoDB" id="9801127at2"/>
<gene>
    <name evidence="8" type="primary">zur</name>
    <name evidence="8" type="ORF">LOKVESSMR4R_02178</name>
</gene>
<protein>
    <submittedName>
        <fullName evidence="8">Zinc uptake regulation protein</fullName>
    </submittedName>
</protein>
<keyword evidence="3 7" id="KW-0862">Zinc</keyword>
<dbReference type="InterPro" id="IPR036390">
    <property type="entry name" value="WH_DNA-bd_sf"/>
</dbReference>
<comment type="cofactor">
    <cofactor evidence="7">
        <name>Zn(2+)</name>
        <dbReference type="ChEBI" id="CHEBI:29105"/>
    </cofactor>
    <text evidence="7">Binds 1 zinc ion per subunit.</text>
</comment>
<dbReference type="Proteomes" id="UP000195273">
    <property type="component" value="Chromosome"/>
</dbReference>
<dbReference type="Gene3D" id="1.10.10.10">
    <property type="entry name" value="Winged helix-like DNA-binding domain superfamily/Winged helix DNA-binding domain"/>
    <property type="match status" value="1"/>
</dbReference>
<keyword evidence="2" id="KW-0678">Repressor</keyword>
<feature type="binding site" evidence="7">
    <location>
        <position position="154"/>
    </location>
    <ligand>
        <name>Zn(2+)</name>
        <dbReference type="ChEBI" id="CHEBI:29105"/>
    </ligand>
</feature>
<keyword evidence="6" id="KW-0804">Transcription</keyword>
<dbReference type="GO" id="GO:0003700">
    <property type="term" value="F:DNA-binding transcription factor activity"/>
    <property type="evidence" value="ECO:0007669"/>
    <property type="project" value="InterPro"/>
</dbReference>
<dbReference type="Pfam" id="PF01475">
    <property type="entry name" value="FUR"/>
    <property type="match status" value="1"/>
</dbReference>
<dbReference type="GO" id="GO:0005829">
    <property type="term" value="C:cytosol"/>
    <property type="evidence" value="ECO:0007669"/>
    <property type="project" value="TreeGrafter"/>
</dbReference>
<evidence type="ECO:0000256" key="1">
    <source>
        <dbReference type="ARBA" id="ARBA00007957"/>
    </source>
</evidence>
<dbReference type="EMBL" id="CP021431">
    <property type="protein sequence ID" value="ARU01485.1"/>
    <property type="molecule type" value="Genomic_DNA"/>
</dbReference>
<dbReference type="GO" id="GO:0008270">
    <property type="term" value="F:zinc ion binding"/>
    <property type="evidence" value="ECO:0007669"/>
    <property type="project" value="TreeGrafter"/>
</dbReference>
<organism evidence="8 9">
    <name type="scientific">Yoonia vestfoldensis</name>
    <dbReference type="NCBI Taxonomy" id="245188"/>
    <lineage>
        <taxon>Bacteria</taxon>
        <taxon>Pseudomonadati</taxon>
        <taxon>Pseudomonadota</taxon>
        <taxon>Alphaproteobacteria</taxon>
        <taxon>Rhodobacterales</taxon>
        <taxon>Paracoccaceae</taxon>
        <taxon>Yoonia</taxon>
    </lineage>
</organism>
<dbReference type="PANTHER" id="PTHR33202:SF6">
    <property type="entry name" value="ZINC UPTAKE REGULATION PROTEIN"/>
    <property type="match status" value="1"/>
</dbReference>
<dbReference type="GO" id="GO:0045892">
    <property type="term" value="P:negative regulation of DNA-templated transcription"/>
    <property type="evidence" value="ECO:0007669"/>
    <property type="project" value="TreeGrafter"/>
</dbReference>
<comment type="similarity">
    <text evidence="1">Belongs to the Fur family.</text>
</comment>
<dbReference type="GO" id="GO:1900376">
    <property type="term" value="P:regulation of secondary metabolite biosynthetic process"/>
    <property type="evidence" value="ECO:0007669"/>
    <property type="project" value="TreeGrafter"/>
</dbReference>
<evidence type="ECO:0000256" key="6">
    <source>
        <dbReference type="ARBA" id="ARBA00023163"/>
    </source>
</evidence>
<sequence>MSQDPMAFARHDHDSCISAALAAADSACVDRKARMTPVRRRVLEILLESHSALGAYDVLARLDAEGLGSKPPVAYRALSFLVEQGFAHRIERLNAFIACAHPGVTHDAAFMICRKCGTVAEAQASSRSLNQAAAANGFQLEQTVIEAEGICPACQQTAAACA</sequence>
<feature type="binding site" evidence="7">
    <location>
        <position position="116"/>
    </location>
    <ligand>
        <name>Zn(2+)</name>
        <dbReference type="ChEBI" id="CHEBI:29105"/>
    </ligand>
</feature>
<keyword evidence="9" id="KW-1185">Reference proteome</keyword>
<dbReference type="KEGG" id="lvs:LOKVESSMR4R_02178"/>
<dbReference type="AlphaFoldDB" id="A0A1Y0ED01"/>
<accession>A0A1Y0ED01</accession>
<dbReference type="STRING" id="1122181.GCA_000382265_02132"/>
<dbReference type="Gene3D" id="3.30.1490.190">
    <property type="match status" value="1"/>
</dbReference>